<feature type="compositionally biased region" description="Polar residues" evidence="1">
    <location>
        <begin position="47"/>
        <end position="57"/>
    </location>
</feature>
<dbReference type="Proteomes" id="UP001219567">
    <property type="component" value="Chromosome 1"/>
</dbReference>
<dbReference type="EMBL" id="CP119943">
    <property type="protein sequence ID" value="WFC98095.1"/>
    <property type="molecule type" value="Genomic_DNA"/>
</dbReference>
<dbReference type="AlphaFoldDB" id="A0AAJ6CGB5"/>
<proteinExistence type="predicted"/>
<evidence type="ECO:0000313" key="2">
    <source>
        <dbReference type="EMBL" id="WFC98095.1"/>
    </source>
</evidence>
<accession>A0AAJ6CGB5</accession>
<sequence>MAKSTRSERAQAFSNLRILGICNEHKPSAPNVEDEENVVPLAEEMENQVSSKKSSPKIQLLPPSSPSDSEEDADTKVRLSYDPNNIVPMSSSEKKRSKDSSELAGPIVPVLRNDDPNVLEDTDSEGEYEDESDNENDIVPETTHANEPRDEAPAYEYEPPSQIQTNTVRTDVSAGAVEHTELPPPIPGSLTAAPASLHQSSETK</sequence>
<protein>
    <submittedName>
        <fullName evidence="2">Uncharacterized protein</fullName>
    </submittedName>
</protein>
<feature type="compositionally biased region" description="Polar residues" evidence="1">
    <location>
        <begin position="161"/>
        <end position="170"/>
    </location>
</feature>
<organism evidence="2 3">
    <name type="scientific">Malassezia yamatoensis</name>
    <dbReference type="NCBI Taxonomy" id="253288"/>
    <lineage>
        <taxon>Eukaryota</taxon>
        <taxon>Fungi</taxon>
        <taxon>Dikarya</taxon>
        <taxon>Basidiomycota</taxon>
        <taxon>Ustilaginomycotina</taxon>
        <taxon>Malasseziomycetes</taxon>
        <taxon>Malasseziales</taxon>
        <taxon>Malasseziaceae</taxon>
        <taxon>Malassezia</taxon>
    </lineage>
</organism>
<evidence type="ECO:0000256" key="1">
    <source>
        <dbReference type="SAM" id="MobiDB-lite"/>
    </source>
</evidence>
<keyword evidence="3" id="KW-1185">Reference proteome</keyword>
<feature type="compositionally biased region" description="Basic and acidic residues" evidence="1">
    <location>
        <begin position="92"/>
        <end position="101"/>
    </location>
</feature>
<reference evidence="2 3" key="1">
    <citation type="submission" date="2023-03" db="EMBL/GenBank/DDBJ databases">
        <title>Mating type loci evolution in Malassezia.</title>
        <authorList>
            <person name="Coelho M.A."/>
        </authorList>
    </citation>
    <scope>NUCLEOTIDE SEQUENCE [LARGE SCALE GENOMIC DNA]</scope>
    <source>
        <strain evidence="2 3">CBS 9725</strain>
    </source>
</reference>
<feature type="compositionally biased region" description="Acidic residues" evidence="1">
    <location>
        <begin position="117"/>
        <end position="138"/>
    </location>
</feature>
<feature type="region of interest" description="Disordered" evidence="1">
    <location>
        <begin position="23"/>
        <end position="204"/>
    </location>
</feature>
<evidence type="ECO:0000313" key="3">
    <source>
        <dbReference type="Proteomes" id="UP001219567"/>
    </source>
</evidence>
<gene>
    <name evidence="2" type="ORF">MYAM1_000817</name>
</gene>
<name>A0AAJ6CGB5_9BASI</name>